<evidence type="ECO:0000256" key="7">
    <source>
        <dbReference type="ARBA" id="ARBA00023002"/>
    </source>
</evidence>
<dbReference type="Pfam" id="PF13532">
    <property type="entry name" value="2OG-FeII_Oxy_2"/>
    <property type="match status" value="1"/>
</dbReference>
<keyword evidence="7" id="KW-0560">Oxidoreductase</keyword>
<feature type="binding site" evidence="10">
    <location>
        <position position="537"/>
    </location>
    <ligand>
        <name>Fe cation</name>
        <dbReference type="ChEBI" id="CHEBI:24875"/>
        <note>catalytic</note>
    </ligand>
</feature>
<dbReference type="SUPFAM" id="SSF51197">
    <property type="entry name" value="Clavaminate synthase-like"/>
    <property type="match status" value="1"/>
</dbReference>
<feature type="domain" description="Fe2OG dioxygenase" evidence="13">
    <location>
        <begin position="519"/>
        <end position="640"/>
    </location>
</feature>
<feature type="binding site" evidence="10">
    <location>
        <position position="593"/>
    </location>
    <ligand>
        <name>Fe cation</name>
        <dbReference type="ChEBI" id="CHEBI:24875"/>
        <note>catalytic</note>
    </ligand>
</feature>
<dbReference type="InterPro" id="IPR006977">
    <property type="entry name" value="Yip1_dom"/>
</dbReference>
<keyword evidence="9 12" id="KW-0472">Membrane</keyword>
<evidence type="ECO:0000256" key="6">
    <source>
        <dbReference type="ARBA" id="ARBA00022989"/>
    </source>
</evidence>
<name>A0A068S4A7_9FUNG</name>
<evidence type="ECO:0000256" key="3">
    <source>
        <dbReference type="ARBA" id="ARBA00022692"/>
    </source>
</evidence>
<gene>
    <name evidence="14" type="ORF">LCOR_07837.1</name>
</gene>
<proteinExistence type="inferred from homology"/>
<evidence type="ECO:0000313" key="15">
    <source>
        <dbReference type="Proteomes" id="UP000027586"/>
    </source>
</evidence>
<keyword evidence="4 10" id="KW-0479">Metal-binding</keyword>
<comment type="similarity">
    <text evidence="2">Belongs to the YIP1 family.</text>
</comment>
<evidence type="ECO:0000256" key="10">
    <source>
        <dbReference type="PIRSR" id="PIRSR604574-2"/>
    </source>
</evidence>
<dbReference type="VEuPathDB" id="FungiDB:LCOR_07837.1"/>
<keyword evidence="8 10" id="KW-0408">Iron</keyword>
<feature type="transmembrane region" description="Helical" evidence="12">
    <location>
        <begin position="120"/>
        <end position="143"/>
    </location>
</feature>
<dbReference type="GO" id="GO:0016020">
    <property type="term" value="C:membrane"/>
    <property type="evidence" value="ECO:0007669"/>
    <property type="project" value="UniProtKB-SubCell"/>
</dbReference>
<keyword evidence="15" id="KW-1185">Reference proteome</keyword>
<reference evidence="14" key="1">
    <citation type="submission" date="2013-08" db="EMBL/GenBank/DDBJ databases">
        <title>Gene expansion shapes genome architecture in the human pathogen Lichtheimia corymbifera: an evolutionary genomics analysis in the ancient terrestrial Mucorales (Mucoromycotina).</title>
        <authorList>
            <person name="Schwartze V.U."/>
            <person name="Winter S."/>
            <person name="Shelest E."/>
            <person name="Marcet-Houben M."/>
            <person name="Horn F."/>
            <person name="Wehner S."/>
            <person name="Hoffmann K."/>
            <person name="Riege K."/>
            <person name="Sammeth M."/>
            <person name="Nowrousian M."/>
            <person name="Valiante V."/>
            <person name="Linde J."/>
            <person name="Jacobsen I.D."/>
            <person name="Marz M."/>
            <person name="Brakhage A.A."/>
            <person name="Gabaldon T."/>
            <person name="Bocker S."/>
            <person name="Voigt K."/>
        </authorList>
    </citation>
    <scope>NUCLEOTIDE SEQUENCE [LARGE SCALE GENOMIC DNA]</scope>
    <source>
        <strain evidence="14">FSU 9682</strain>
    </source>
</reference>
<dbReference type="PANTHER" id="PTHR16557:SF2">
    <property type="entry name" value="NUCLEIC ACID DIOXYGENASE ALKBH1"/>
    <property type="match status" value="1"/>
</dbReference>
<feature type="transmembrane region" description="Helical" evidence="12">
    <location>
        <begin position="217"/>
        <end position="239"/>
    </location>
</feature>
<evidence type="ECO:0000256" key="12">
    <source>
        <dbReference type="SAM" id="Phobius"/>
    </source>
</evidence>
<comment type="caution">
    <text evidence="14">The sequence shown here is derived from an EMBL/GenBank/DDBJ whole genome shotgun (WGS) entry which is preliminary data.</text>
</comment>
<dbReference type="InterPro" id="IPR027450">
    <property type="entry name" value="AlkB-like"/>
</dbReference>
<organism evidence="14 15">
    <name type="scientific">Lichtheimia corymbifera JMRC:FSU:9682</name>
    <dbReference type="NCBI Taxonomy" id="1263082"/>
    <lineage>
        <taxon>Eukaryota</taxon>
        <taxon>Fungi</taxon>
        <taxon>Fungi incertae sedis</taxon>
        <taxon>Mucoromycota</taxon>
        <taxon>Mucoromycotina</taxon>
        <taxon>Mucoromycetes</taxon>
        <taxon>Mucorales</taxon>
        <taxon>Lichtheimiaceae</taxon>
        <taxon>Lichtheimia</taxon>
    </lineage>
</organism>
<dbReference type="Gene3D" id="2.60.120.590">
    <property type="entry name" value="Alpha-ketoglutarate-dependent dioxygenase AlkB-like"/>
    <property type="match status" value="1"/>
</dbReference>
<dbReference type="Proteomes" id="UP000027586">
    <property type="component" value="Unassembled WGS sequence"/>
</dbReference>
<keyword evidence="3 12" id="KW-0812">Transmembrane</keyword>
<comment type="subcellular location">
    <subcellularLocation>
        <location evidence="1">Membrane</location>
        <topology evidence="1">Multi-pass membrane protein</topology>
    </subcellularLocation>
</comment>
<keyword evidence="5" id="KW-0223">Dioxygenase</keyword>
<dbReference type="EMBL" id="CBTN010000041">
    <property type="protein sequence ID" value="CDH56830.1"/>
    <property type="molecule type" value="Genomic_DNA"/>
</dbReference>
<feature type="region of interest" description="Disordered" evidence="11">
    <location>
        <begin position="32"/>
        <end position="58"/>
    </location>
</feature>
<dbReference type="OrthoDB" id="6614653at2759"/>
<dbReference type="STRING" id="1263082.A0A068S4A7"/>
<evidence type="ECO:0000256" key="5">
    <source>
        <dbReference type="ARBA" id="ARBA00022964"/>
    </source>
</evidence>
<evidence type="ECO:0000256" key="2">
    <source>
        <dbReference type="ARBA" id="ARBA00010596"/>
    </source>
</evidence>
<dbReference type="GO" id="GO:0005737">
    <property type="term" value="C:cytoplasm"/>
    <property type="evidence" value="ECO:0007669"/>
    <property type="project" value="TreeGrafter"/>
</dbReference>
<feature type="transmembrane region" description="Helical" evidence="12">
    <location>
        <begin position="190"/>
        <end position="210"/>
    </location>
</feature>
<dbReference type="PROSITE" id="PS51471">
    <property type="entry name" value="FE2OG_OXY"/>
    <property type="match status" value="1"/>
</dbReference>
<comment type="cofactor">
    <cofactor evidence="10">
        <name>Fe(2+)</name>
        <dbReference type="ChEBI" id="CHEBI:29033"/>
    </cofactor>
    <text evidence="10">Binds 1 Fe(2+) ion per subunit.</text>
</comment>
<dbReference type="Pfam" id="PF04893">
    <property type="entry name" value="Yip1"/>
    <property type="match status" value="1"/>
</dbReference>
<dbReference type="InterPro" id="IPR004574">
    <property type="entry name" value="Alkb"/>
</dbReference>
<evidence type="ECO:0000256" key="4">
    <source>
        <dbReference type="ARBA" id="ARBA00022723"/>
    </source>
</evidence>
<protein>
    <submittedName>
        <fullName evidence="14">-like protein</fullName>
    </submittedName>
</protein>
<feature type="transmembrane region" description="Helical" evidence="12">
    <location>
        <begin position="155"/>
        <end position="178"/>
    </location>
</feature>
<feature type="binding site" evidence="10">
    <location>
        <position position="539"/>
    </location>
    <ligand>
        <name>Fe cation</name>
        <dbReference type="ChEBI" id="CHEBI:24875"/>
        <note>catalytic</note>
    </ligand>
</feature>
<evidence type="ECO:0000313" key="14">
    <source>
        <dbReference type="EMBL" id="CDH56830.1"/>
    </source>
</evidence>
<dbReference type="InterPro" id="IPR037151">
    <property type="entry name" value="AlkB-like_sf"/>
</dbReference>
<evidence type="ECO:0000259" key="13">
    <source>
        <dbReference type="PROSITE" id="PS51471"/>
    </source>
</evidence>
<evidence type="ECO:0000256" key="1">
    <source>
        <dbReference type="ARBA" id="ARBA00004141"/>
    </source>
</evidence>
<dbReference type="GO" id="GO:0051213">
    <property type="term" value="F:dioxygenase activity"/>
    <property type="evidence" value="ECO:0007669"/>
    <property type="project" value="UniProtKB-KW"/>
</dbReference>
<dbReference type="InterPro" id="IPR005123">
    <property type="entry name" value="Oxoglu/Fe-dep_dioxygenase_dom"/>
</dbReference>
<evidence type="ECO:0000256" key="8">
    <source>
        <dbReference type="ARBA" id="ARBA00023004"/>
    </source>
</evidence>
<dbReference type="GO" id="GO:0046872">
    <property type="term" value="F:metal ion binding"/>
    <property type="evidence" value="ECO:0007669"/>
    <property type="project" value="UniProtKB-KW"/>
</dbReference>
<dbReference type="GO" id="GO:0005634">
    <property type="term" value="C:nucleus"/>
    <property type="evidence" value="ECO:0007669"/>
    <property type="project" value="TreeGrafter"/>
</dbReference>
<keyword evidence="6 12" id="KW-1133">Transmembrane helix</keyword>
<evidence type="ECO:0000256" key="11">
    <source>
        <dbReference type="SAM" id="MobiDB-lite"/>
    </source>
</evidence>
<sequence>MSNKNQYNVLVDMDEAGYTQPATIESDGLEFQDFSSNTGQHGSAPPPPPPPAASSTTNFFDTQESRRSGANKAIWSLDYYSQYFDVDTSQVIERCLKTLYPVGDFASDTLNNQPDLYGPFWIATTVVFAMFVCSSLAGSLAAYIADVPHQSDFRLLSYAVGVVYSYGFLCPALVWLATKYFGCQPSLLEIVNYYGYGLTVWIPVSILCVMPFDIARWVFVGVAASLTGYFLVKNLYIVISKTDAKTSRILLLAILEMQPSLANKAQLMSSRRQRKILERQQHKAAQLKQDTKTYVNQSPFRYVERNFKSRVPPPDYSKVIDLHQHPNHDRALKVDLACDLSFPLFEQNQPSRAYVLHDIPGLVLILNPFSHKGQRQLIRECLSLYTRPPNTSNLDTHYAIPDEGLWPLCEKEHRGQLDPSFVVPRKTIQEWQLETNDSEKHDPPPVESMPLLRPFELMHRMRWVTLGYQYHWPTKTYHFDKRYPMPKLVDQLTSAIAYAVDGVGHEGAWKNTYRGEDFKAEAGVVNYYQYRDALMGHVDRSELNMDAPLISISLGNSCIYVIGGTTQDTEPVPLALHSGDIVVMTKPCRKFFHGVPRIIEDTLPEYLSAPLSDTDENDDWELYSKFLKTSRININVRQVFPP</sequence>
<accession>A0A068S4A7</accession>
<evidence type="ECO:0000256" key="9">
    <source>
        <dbReference type="ARBA" id="ARBA00023136"/>
    </source>
</evidence>
<dbReference type="AlphaFoldDB" id="A0A068S4A7"/>
<dbReference type="PANTHER" id="PTHR16557">
    <property type="entry name" value="ALKYLATED DNA REPAIR PROTEIN ALKB-RELATED"/>
    <property type="match status" value="1"/>
</dbReference>